<evidence type="ECO:0000313" key="2">
    <source>
        <dbReference type="Proteomes" id="UP000319143"/>
    </source>
</evidence>
<dbReference type="EMBL" id="SJPV01000023">
    <property type="protein sequence ID" value="TWU29143.1"/>
    <property type="molecule type" value="Genomic_DNA"/>
</dbReference>
<name>A0A5C6CVZ8_9BACT</name>
<organism evidence="1 2">
    <name type="scientific">Novipirellula artificiosorum</name>
    <dbReference type="NCBI Taxonomy" id="2528016"/>
    <lineage>
        <taxon>Bacteria</taxon>
        <taxon>Pseudomonadati</taxon>
        <taxon>Planctomycetota</taxon>
        <taxon>Planctomycetia</taxon>
        <taxon>Pirellulales</taxon>
        <taxon>Pirellulaceae</taxon>
        <taxon>Novipirellula</taxon>
    </lineage>
</organism>
<accession>A0A5C6CVZ8</accession>
<evidence type="ECO:0000313" key="1">
    <source>
        <dbReference type="EMBL" id="TWU29143.1"/>
    </source>
</evidence>
<comment type="caution">
    <text evidence="1">The sequence shown here is derived from an EMBL/GenBank/DDBJ whole genome shotgun (WGS) entry which is preliminary data.</text>
</comment>
<proteinExistence type="predicted"/>
<keyword evidence="2" id="KW-1185">Reference proteome</keyword>
<dbReference type="AlphaFoldDB" id="A0A5C6CVZ8"/>
<sequence length="198" mass="21958">MMKIADSVQQCNPEQIQANMNSMVEELKTTVQSAAASADSFDSVERKVLLSVLQLGYQALELLLSLQGDGDLGEQIETTDDKIIKRSQTKSITKLRSIFGEHSFEQITSRRARTNRSICVRSVPVCRCPLPAGRFCCKSSPRCLALIKLTTKRCKTSARFSATTSASIQPSESTETWDATPANFLVIFRCQSREAKEN</sequence>
<dbReference type="Proteomes" id="UP000319143">
    <property type="component" value="Unassembled WGS sequence"/>
</dbReference>
<protein>
    <submittedName>
        <fullName evidence="1">Uncharacterized protein</fullName>
    </submittedName>
</protein>
<reference evidence="1 2" key="1">
    <citation type="submission" date="2019-02" db="EMBL/GenBank/DDBJ databases">
        <title>Deep-cultivation of Planctomycetes and their phenomic and genomic characterization uncovers novel biology.</title>
        <authorList>
            <person name="Wiegand S."/>
            <person name="Jogler M."/>
            <person name="Boedeker C."/>
            <person name="Pinto D."/>
            <person name="Vollmers J."/>
            <person name="Rivas-Marin E."/>
            <person name="Kohn T."/>
            <person name="Peeters S.H."/>
            <person name="Heuer A."/>
            <person name="Rast P."/>
            <person name="Oberbeckmann S."/>
            <person name="Bunk B."/>
            <person name="Jeske O."/>
            <person name="Meyerdierks A."/>
            <person name="Storesund J.E."/>
            <person name="Kallscheuer N."/>
            <person name="Luecker S."/>
            <person name="Lage O.M."/>
            <person name="Pohl T."/>
            <person name="Merkel B.J."/>
            <person name="Hornburger P."/>
            <person name="Mueller R.-W."/>
            <person name="Bruemmer F."/>
            <person name="Labrenz M."/>
            <person name="Spormann A.M."/>
            <person name="Op Den Camp H."/>
            <person name="Overmann J."/>
            <person name="Amann R."/>
            <person name="Jetten M.S.M."/>
            <person name="Mascher T."/>
            <person name="Medema M.H."/>
            <person name="Devos D.P."/>
            <person name="Kaster A.-K."/>
            <person name="Ovreas L."/>
            <person name="Rohde M."/>
            <person name="Galperin M.Y."/>
            <person name="Jogler C."/>
        </authorList>
    </citation>
    <scope>NUCLEOTIDE SEQUENCE [LARGE SCALE GENOMIC DNA]</scope>
    <source>
        <strain evidence="1 2">Poly41</strain>
    </source>
</reference>
<gene>
    <name evidence="1" type="ORF">Poly41_67150</name>
</gene>